<dbReference type="AlphaFoldDB" id="A0A0K2B4R5"/>
<organism evidence="2 3">
    <name type="scientific">Streptomyces ambofaciens (strain ATCC 23877 / 3486 / DSM 40053 / JCM 4204 / NBRC 12836 / NRRL B-2516)</name>
    <dbReference type="NCBI Taxonomy" id="278992"/>
    <lineage>
        <taxon>Bacteria</taxon>
        <taxon>Bacillati</taxon>
        <taxon>Actinomycetota</taxon>
        <taxon>Actinomycetes</taxon>
        <taxon>Kitasatosporales</taxon>
        <taxon>Streptomycetaceae</taxon>
        <taxon>Streptomyces</taxon>
    </lineage>
</organism>
<feature type="region of interest" description="Disordered" evidence="1">
    <location>
        <begin position="1"/>
        <end position="20"/>
    </location>
</feature>
<gene>
    <name evidence="2" type="ORF">SAM23877_7012</name>
</gene>
<name>A0A0K2B4R5_STRA7</name>
<evidence type="ECO:0000313" key="3">
    <source>
        <dbReference type="Proteomes" id="UP000061018"/>
    </source>
</evidence>
<protein>
    <submittedName>
        <fullName evidence="2">Uncharacterized protein</fullName>
    </submittedName>
</protein>
<proteinExistence type="predicted"/>
<evidence type="ECO:0000313" key="2">
    <source>
        <dbReference type="EMBL" id="AKZ60057.1"/>
    </source>
</evidence>
<dbReference type="Proteomes" id="UP000061018">
    <property type="component" value="Chromosome"/>
</dbReference>
<dbReference type="EMBL" id="CP012382">
    <property type="protein sequence ID" value="AKZ60057.1"/>
    <property type="molecule type" value="Genomic_DNA"/>
</dbReference>
<accession>A0A0K2B4R5</accession>
<evidence type="ECO:0000256" key="1">
    <source>
        <dbReference type="SAM" id="MobiDB-lite"/>
    </source>
</evidence>
<feature type="compositionally biased region" description="Low complexity" evidence="1">
    <location>
        <begin position="1"/>
        <end position="16"/>
    </location>
</feature>
<sequence length="80" mass="8367">MPCSRASAGRPASPSRFQRTVPELLVNVSGSGQSDMRALLWFRRRDGRSGPADAIGTAIGAFPACRGREASGRPAPGPSE</sequence>
<reference evidence="3" key="1">
    <citation type="journal article" date="2015" name="J. Biotechnol.">
        <title>Complete genome sequence of Streptomyces ambofaciens ATCC 23877, the spiramycin producer.</title>
        <authorList>
            <person name="Thibessard A."/>
            <person name="Haas D."/>
            <person name="Gerbaud C."/>
            <person name="Aigle B."/>
            <person name="Lautru S."/>
            <person name="Pernodet J.L."/>
            <person name="Leblond P."/>
        </authorList>
    </citation>
    <scope>NUCLEOTIDE SEQUENCE [LARGE SCALE GENOMIC DNA]</scope>
    <source>
        <strain evidence="3">ATCC 23877 / 3486 / DSM 40053 / JCM 4204 / NBRC 12836 / NRRL B-2516</strain>
    </source>
</reference>
<dbReference type="KEGG" id="samb:SAM23877_7012"/>